<protein>
    <submittedName>
        <fullName evidence="3">Kelch-like protein 20</fullName>
    </submittedName>
</protein>
<dbReference type="CDD" id="cd18186">
    <property type="entry name" value="BTB_POZ_ZBTB_KLHL-like"/>
    <property type="match status" value="1"/>
</dbReference>
<accession>A0A6P8II66</accession>
<dbReference type="InParanoid" id="A0A6P8II66"/>
<dbReference type="PANTHER" id="PTHR22744">
    <property type="entry name" value="HELIX LOOP HELIX PROTEIN 21-RELATED"/>
    <property type="match status" value="1"/>
</dbReference>
<organism evidence="2 3">
    <name type="scientific">Actinia tenebrosa</name>
    <name type="common">Australian red waratah sea anemone</name>
    <dbReference type="NCBI Taxonomy" id="6105"/>
    <lineage>
        <taxon>Eukaryota</taxon>
        <taxon>Metazoa</taxon>
        <taxon>Cnidaria</taxon>
        <taxon>Anthozoa</taxon>
        <taxon>Hexacorallia</taxon>
        <taxon>Actiniaria</taxon>
        <taxon>Actiniidae</taxon>
        <taxon>Actinia</taxon>
    </lineage>
</organism>
<dbReference type="SUPFAM" id="SSF54695">
    <property type="entry name" value="POZ domain"/>
    <property type="match status" value="1"/>
</dbReference>
<dbReference type="OrthoDB" id="6434269at2759"/>
<reference evidence="3" key="1">
    <citation type="submission" date="2025-08" db="UniProtKB">
        <authorList>
            <consortium name="RefSeq"/>
        </authorList>
    </citation>
    <scope>IDENTIFICATION</scope>
    <source>
        <tissue evidence="3">Tentacle</tissue>
    </source>
</reference>
<keyword evidence="2" id="KW-1185">Reference proteome</keyword>
<feature type="domain" description="BTB" evidence="1">
    <location>
        <begin position="38"/>
        <end position="105"/>
    </location>
</feature>
<dbReference type="PANTHER" id="PTHR22744:SF17">
    <property type="entry name" value="BTB DOMAIN-CONTAINING PROTEIN"/>
    <property type="match status" value="1"/>
</dbReference>
<evidence type="ECO:0000313" key="3">
    <source>
        <dbReference type="RefSeq" id="XP_031566414.1"/>
    </source>
</evidence>
<dbReference type="SMART" id="SM00225">
    <property type="entry name" value="BTB"/>
    <property type="match status" value="1"/>
</dbReference>
<evidence type="ECO:0000259" key="1">
    <source>
        <dbReference type="PROSITE" id="PS50097"/>
    </source>
</evidence>
<dbReference type="GeneID" id="116301483"/>
<dbReference type="PROSITE" id="PS50097">
    <property type="entry name" value="BTB"/>
    <property type="match status" value="1"/>
</dbReference>
<evidence type="ECO:0000313" key="2">
    <source>
        <dbReference type="Proteomes" id="UP000515163"/>
    </source>
</evidence>
<dbReference type="AlphaFoldDB" id="A0A6P8II66"/>
<dbReference type="InterPro" id="IPR000210">
    <property type="entry name" value="BTB/POZ_dom"/>
</dbReference>
<dbReference type="Gene3D" id="3.30.710.10">
    <property type="entry name" value="Potassium Channel Kv1.1, Chain A"/>
    <property type="match status" value="1"/>
</dbReference>
<dbReference type="Proteomes" id="UP000515163">
    <property type="component" value="Unplaced"/>
</dbReference>
<name>A0A6P8II66_ACTTE</name>
<dbReference type="RefSeq" id="XP_031566414.1">
    <property type="nucleotide sequence ID" value="XM_031710554.1"/>
</dbReference>
<sequence length="133" mass="15270">MEASTSADQESTSETLMIENVVLNEESSLDFSSPWHFSDVVLVVEDTKFHVHKCILSMWSPVFRTMFTSQFMESNAKEIPLPGKHSDEMEVLLKHIYSSGTKATVTEENYQFLLQLILQIHSEEDRELLIKSD</sequence>
<dbReference type="InterPro" id="IPR011333">
    <property type="entry name" value="SKP1/BTB/POZ_sf"/>
</dbReference>
<proteinExistence type="predicted"/>
<gene>
    <name evidence="3" type="primary">LOC116301483</name>
</gene>
<dbReference type="Pfam" id="PF00651">
    <property type="entry name" value="BTB"/>
    <property type="match status" value="1"/>
</dbReference>
<dbReference type="KEGG" id="aten:116301483"/>